<dbReference type="AlphaFoldDB" id="E9HQP2"/>
<evidence type="ECO:0000256" key="2">
    <source>
        <dbReference type="ARBA" id="ARBA00022692"/>
    </source>
</evidence>
<dbReference type="eggNOG" id="KOG1699">
    <property type="taxonomic scope" value="Eukaryota"/>
</dbReference>
<keyword evidence="4" id="KW-0472">Membrane</keyword>
<evidence type="ECO:0000256" key="1">
    <source>
        <dbReference type="ARBA" id="ARBA00004370"/>
    </source>
</evidence>
<protein>
    <submittedName>
        <fullName evidence="6">Uncharacterized protein</fullName>
    </submittedName>
</protein>
<reference evidence="6 7" key="1">
    <citation type="journal article" date="2011" name="Science">
        <title>The ecoresponsive genome of Daphnia pulex.</title>
        <authorList>
            <person name="Colbourne J.K."/>
            <person name="Pfrender M.E."/>
            <person name="Gilbert D."/>
            <person name="Thomas W.K."/>
            <person name="Tucker A."/>
            <person name="Oakley T.H."/>
            <person name="Tokishita S."/>
            <person name="Aerts A."/>
            <person name="Arnold G.J."/>
            <person name="Basu M.K."/>
            <person name="Bauer D.J."/>
            <person name="Caceres C.E."/>
            <person name="Carmel L."/>
            <person name="Casola C."/>
            <person name="Choi J.H."/>
            <person name="Detter J.C."/>
            <person name="Dong Q."/>
            <person name="Dusheyko S."/>
            <person name="Eads B.D."/>
            <person name="Frohlich T."/>
            <person name="Geiler-Samerotte K.A."/>
            <person name="Gerlach D."/>
            <person name="Hatcher P."/>
            <person name="Jogdeo S."/>
            <person name="Krijgsveld J."/>
            <person name="Kriventseva E.V."/>
            <person name="Kultz D."/>
            <person name="Laforsch C."/>
            <person name="Lindquist E."/>
            <person name="Lopez J."/>
            <person name="Manak J.R."/>
            <person name="Muller J."/>
            <person name="Pangilinan J."/>
            <person name="Patwardhan R.P."/>
            <person name="Pitluck S."/>
            <person name="Pritham E.J."/>
            <person name="Rechtsteiner A."/>
            <person name="Rho M."/>
            <person name="Rogozin I.B."/>
            <person name="Sakarya O."/>
            <person name="Salamov A."/>
            <person name="Schaack S."/>
            <person name="Shapiro H."/>
            <person name="Shiga Y."/>
            <person name="Skalitzky C."/>
            <person name="Smith Z."/>
            <person name="Souvorov A."/>
            <person name="Sung W."/>
            <person name="Tang Z."/>
            <person name="Tsuchiya D."/>
            <person name="Tu H."/>
            <person name="Vos H."/>
            <person name="Wang M."/>
            <person name="Wolf Y.I."/>
            <person name="Yamagata H."/>
            <person name="Yamada T."/>
            <person name="Ye Y."/>
            <person name="Shaw J.R."/>
            <person name="Andrews J."/>
            <person name="Crease T.J."/>
            <person name="Tang H."/>
            <person name="Lucas S.M."/>
            <person name="Robertson H.M."/>
            <person name="Bork P."/>
            <person name="Koonin E.V."/>
            <person name="Zdobnov E.M."/>
            <person name="Grigoriev I.V."/>
            <person name="Lynch M."/>
            <person name="Boore J.L."/>
        </authorList>
    </citation>
    <scope>NUCLEOTIDE SEQUENCE [LARGE SCALE GENOMIC DNA]</scope>
</reference>
<accession>E9HQP2</accession>
<dbReference type="KEGG" id="dpx:DAPPUDRAFT_335315"/>
<dbReference type="HOGENOM" id="CLU_043337_0_0_1"/>
<sequence length="291" mass="33875">MDQNRHFQKSGKESPLCSGNLLDNREYHFAKQADGSYDNSRMISKLGSCRLTCYTFKQVVGCDSRIRQQFFNFIKLIPDYDQKSVPRPLPFFGYHGNMEVTSEILRLRLSFQWRPLINDTVIDTIRQWATDSETDRPNLTILGVSVWHMLQSQGADFKFYQKQLQRLAPFLSQLANVSKVIWLNQYPVVEKFGSTGAMNTDIFSDKIHQYNEAVRSKLQSYPDMRIIWDSSNPLVEEYIRGCGLFRERLQYGMYIDSEPDYSYINCNDFTHPGYSALSQATQLLLNDLCEK</sequence>
<keyword evidence="3" id="KW-1133">Transmembrane helix</keyword>
<organism evidence="6 7">
    <name type="scientific">Daphnia pulex</name>
    <name type="common">Water flea</name>
    <dbReference type="NCBI Taxonomy" id="6669"/>
    <lineage>
        <taxon>Eukaryota</taxon>
        <taxon>Metazoa</taxon>
        <taxon>Ecdysozoa</taxon>
        <taxon>Arthropoda</taxon>
        <taxon>Crustacea</taxon>
        <taxon>Branchiopoda</taxon>
        <taxon>Diplostraca</taxon>
        <taxon>Cladocera</taxon>
        <taxon>Anomopoda</taxon>
        <taxon>Daphniidae</taxon>
        <taxon>Daphnia</taxon>
    </lineage>
</organism>
<dbReference type="Proteomes" id="UP000000305">
    <property type="component" value="Unassembled WGS sequence"/>
</dbReference>
<name>E9HQP2_DAPPU</name>
<evidence type="ECO:0000313" key="7">
    <source>
        <dbReference type="Proteomes" id="UP000000305"/>
    </source>
</evidence>
<proteinExistence type="predicted"/>
<gene>
    <name evidence="6" type="ORF">DAPPUDRAFT_332693</name>
    <name evidence="5" type="ORF">DAPPUDRAFT_335315</name>
</gene>
<dbReference type="PANTHER" id="PTHR13533:SF45">
    <property type="entry name" value="CAS1P 10 TM ACYL TRANSFERASE DOMAIN-CONTAINING PROTEIN"/>
    <property type="match status" value="1"/>
</dbReference>
<dbReference type="EMBL" id="GL733035">
    <property type="protein sequence ID" value="EFX63580.1"/>
    <property type="molecule type" value="Genomic_DNA"/>
</dbReference>
<evidence type="ECO:0000256" key="4">
    <source>
        <dbReference type="ARBA" id="ARBA00023136"/>
    </source>
</evidence>
<evidence type="ECO:0000313" key="5">
    <source>
        <dbReference type="EMBL" id="EFX63580.1"/>
    </source>
</evidence>
<comment type="subcellular location">
    <subcellularLocation>
        <location evidence="1">Membrane</location>
    </subcellularLocation>
</comment>
<dbReference type="KEGG" id="dpx:DAPPUDRAFT_332693"/>
<evidence type="ECO:0000256" key="3">
    <source>
        <dbReference type="ARBA" id="ARBA00022989"/>
    </source>
</evidence>
<keyword evidence="2" id="KW-0812">Transmembrane</keyword>
<dbReference type="OrthoDB" id="6343610at2759"/>
<dbReference type="PANTHER" id="PTHR13533">
    <property type="entry name" value="N-ACETYLNEURAMINATE 9-O-ACETYLTRANSFERASE"/>
    <property type="match status" value="1"/>
</dbReference>
<evidence type="ECO:0000313" key="6">
    <source>
        <dbReference type="EMBL" id="EFX65926.1"/>
    </source>
</evidence>
<keyword evidence="7" id="KW-1185">Reference proteome</keyword>
<dbReference type="GO" id="GO:0016020">
    <property type="term" value="C:membrane"/>
    <property type="evidence" value="ECO:0007669"/>
    <property type="project" value="UniProtKB-SubCell"/>
</dbReference>
<dbReference type="GO" id="GO:0005794">
    <property type="term" value="C:Golgi apparatus"/>
    <property type="evidence" value="ECO:0007669"/>
    <property type="project" value="UniProtKB-ARBA"/>
</dbReference>
<dbReference type="EMBL" id="GL732723">
    <property type="protein sequence ID" value="EFX65926.1"/>
    <property type="molecule type" value="Genomic_DNA"/>
</dbReference>
<dbReference type="GO" id="GO:0005975">
    <property type="term" value="P:carbohydrate metabolic process"/>
    <property type="evidence" value="ECO:0007669"/>
    <property type="project" value="UniProtKB-ARBA"/>
</dbReference>